<accession>A0A0D6JC33</accession>
<dbReference type="Proteomes" id="UP000033187">
    <property type="component" value="Chromosome 1"/>
</dbReference>
<gene>
    <name evidence="1" type="ORF">YBN1229_v1_0865</name>
</gene>
<proteinExistence type="predicted"/>
<dbReference type="KEGG" id="fiy:BN1229_v1_0865"/>
<sequence length="86" mass="9689">MFFMGTNRSVLRKHLFRRAVRLNCKNTVDNVLFKGWFDSYATGRNKHELNATELDAYATLTGDGLRRTLSCGTELGEDADGELAKC</sequence>
<protein>
    <submittedName>
        <fullName evidence="1">Uncharacterized protein</fullName>
    </submittedName>
</protein>
<name>A0A0D6JC33_9HYPH</name>
<evidence type="ECO:0000313" key="1">
    <source>
        <dbReference type="EMBL" id="CPR16561.1"/>
    </source>
</evidence>
<keyword evidence="2" id="KW-1185">Reference proteome</keyword>
<organism evidence="1 2">
    <name type="scientific">Candidatus Filomicrobium marinum</name>
    <dbReference type="NCBI Taxonomy" id="1608628"/>
    <lineage>
        <taxon>Bacteria</taxon>
        <taxon>Pseudomonadati</taxon>
        <taxon>Pseudomonadota</taxon>
        <taxon>Alphaproteobacteria</taxon>
        <taxon>Hyphomicrobiales</taxon>
        <taxon>Hyphomicrobiaceae</taxon>
        <taxon>Filomicrobium</taxon>
    </lineage>
</organism>
<reference evidence="2" key="1">
    <citation type="submission" date="2015-02" db="EMBL/GenBank/DDBJ databases">
        <authorList>
            <person name="Chooi Y.-H."/>
        </authorList>
    </citation>
    <scope>NUCLEOTIDE SEQUENCE [LARGE SCALE GENOMIC DNA]</scope>
    <source>
        <strain evidence="2">strain Y</strain>
    </source>
</reference>
<dbReference type="EMBL" id="LN829119">
    <property type="protein sequence ID" value="CPR16561.1"/>
    <property type="molecule type" value="Genomic_DNA"/>
</dbReference>
<evidence type="ECO:0000313" key="2">
    <source>
        <dbReference type="Proteomes" id="UP000033187"/>
    </source>
</evidence>
<dbReference type="KEGG" id="fil:BN1229_v1_0860"/>
<dbReference type="AlphaFoldDB" id="A0A0D6JC33"/>